<dbReference type="PANTHER" id="PTHR18849">
    <property type="entry name" value="LEUCINE RICH REPEAT PROTEIN"/>
    <property type="match status" value="1"/>
</dbReference>
<dbReference type="PROSITE" id="PS51450">
    <property type="entry name" value="LRR"/>
    <property type="match status" value="3"/>
</dbReference>
<sequence length="255" mass="29021">MIENIENINFGLTKLETLHLGHNKIKKINSKNFSNLENLRYLNLDNQKEPTSLIWDVDAFSDVKSLETLNLAGNRISDLNGLEELQNLKELNLSTNEISDFKNLDIVIGPLRELKILNVLNNPMLQQKNEELMIKKSLILHIENLEILNNKEIKPTERIFLKKMKRNAKNKLLKKQNSDLSELSEVSNESCGSSFGIEERGGMNGMVNGIGCALISKDEVQPHLPPYATQYRDLMMQNYAQSGKKFRNVSKAANI</sequence>
<dbReference type="InterPro" id="IPR025875">
    <property type="entry name" value="Leu-rich_rpt_4"/>
</dbReference>
<protein>
    <submittedName>
        <fullName evidence="3">Uncharacterized protein</fullName>
    </submittedName>
</protein>
<evidence type="ECO:0000256" key="2">
    <source>
        <dbReference type="ARBA" id="ARBA00022737"/>
    </source>
</evidence>
<dbReference type="AlphaFoldDB" id="A0AAD5TTD5"/>
<reference evidence="3" key="1">
    <citation type="submission" date="2020-05" db="EMBL/GenBank/DDBJ databases">
        <title>Phylogenomic resolution of chytrid fungi.</title>
        <authorList>
            <person name="Stajich J.E."/>
            <person name="Amses K."/>
            <person name="Simmons R."/>
            <person name="Seto K."/>
            <person name="Myers J."/>
            <person name="Bonds A."/>
            <person name="Quandt C.A."/>
            <person name="Barry K."/>
            <person name="Liu P."/>
            <person name="Grigoriev I."/>
            <person name="Longcore J.E."/>
            <person name="James T.Y."/>
        </authorList>
    </citation>
    <scope>NUCLEOTIDE SEQUENCE</scope>
    <source>
        <strain evidence="3">JEL0476</strain>
    </source>
</reference>
<keyword evidence="1" id="KW-0433">Leucine-rich repeat</keyword>
<dbReference type="SUPFAM" id="SSF52075">
    <property type="entry name" value="Outer arm dynein light chain 1"/>
    <property type="match status" value="1"/>
</dbReference>
<dbReference type="Pfam" id="PF12799">
    <property type="entry name" value="LRR_4"/>
    <property type="match status" value="1"/>
</dbReference>
<evidence type="ECO:0000313" key="4">
    <source>
        <dbReference type="Proteomes" id="UP001211065"/>
    </source>
</evidence>
<evidence type="ECO:0000313" key="3">
    <source>
        <dbReference type="EMBL" id="KAJ3201115.1"/>
    </source>
</evidence>
<keyword evidence="2" id="KW-0677">Repeat</keyword>
<evidence type="ECO:0000256" key="1">
    <source>
        <dbReference type="ARBA" id="ARBA00022614"/>
    </source>
</evidence>
<dbReference type="InterPro" id="IPR001611">
    <property type="entry name" value="Leu-rich_rpt"/>
</dbReference>
<gene>
    <name evidence="3" type="ORF">HK099_002373</name>
</gene>
<dbReference type="Gene3D" id="3.80.10.10">
    <property type="entry name" value="Ribonuclease Inhibitor"/>
    <property type="match status" value="2"/>
</dbReference>
<dbReference type="Pfam" id="PF13855">
    <property type="entry name" value="LRR_8"/>
    <property type="match status" value="1"/>
</dbReference>
<accession>A0AAD5TTD5</accession>
<dbReference type="SMART" id="SM00365">
    <property type="entry name" value="LRR_SD22"/>
    <property type="match status" value="3"/>
</dbReference>
<comment type="caution">
    <text evidence="3">The sequence shown here is derived from an EMBL/GenBank/DDBJ whole genome shotgun (WGS) entry which is preliminary data.</text>
</comment>
<dbReference type="PANTHER" id="PTHR18849:SF0">
    <property type="entry name" value="CILIA- AND FLAGELLA-ASSOCIATED PROTEIN 410-RELATED"/>
    <property type="match status" value="1"/>
</dbReference>
<keyword evidence="4" id="KW-1185">Reference proteome</keyword>
<dbReference type="SMART" id="SM00369">
    <property type="entry name" value="LRR_TYP"/>
    <property type="match status" value="2"/>
</dbReference>
<proteinExistence type="predicted"/>
<dbReference type="InterPro" id="IPR032675">
    <property type="entry name" value="LRR_dom_sf"/>
</dbReference>
<name>A0AAD5TTD5_9FUNG</name>
<dbReference type="InterPro" id="IPR003591">
    <property type="entry name" value="Leu-rich_rpt_typical-subtyp"/>
</dbReference>
<dbReference type="EMBL" id="JADGJW010001781">
    <property type="protein sequence ID" value="KAJ3201115.1"/>
    <property type="molecule type" value="Genomic_DNA"/>
</dbReference>
<organism evidence="3 4">
    <name type="scientific">Clydaea vesicula</name>
    <dbReference type="NCBI Taxonomy" id="447962"/>
    <lineage>
        <taxon>Eukaryota</taxon>
        <taxon>Fungi</taxon>
        <taxon>Fungi incertae sedis</taxon>
        <taxon>Chytridiomycota</taxon>
        <taxon>Chytridiomycota incertae sedis</taxon>
        <taxon>Chytridiomycetes</taxon>
        <taxon>Lobulomycetales</taxon>
        <taxon>Lobulomycetaceae</taxon>
        <taxon>Clydaea</taxon>
    </lineage>
</organism>
<dbReference type="Proteomes" id="UP001211065">
    <property type="component" value="Unassembled WGS sequence"/>
</dbReference>